<feature type="transmembrane region" description="Helical" evidence="6">
    <location>
        <begin position="91"/>
        <end position="113"/>
    </location>
</feature>
<sequence>MAWRSALRYAVPCCIFVAERRGTMRLAVLYGILAALIWAGQPVVSKFGYHAGLTAVDQTFLRYATSGLLLLPYVVRRCGRDAFGLGWGRAAVLMLAAGPLYSLVLIGGVAWAPAAHSSLIYPALTPIFGALLMKWLVGRSEHIPLPGLALLVGGVVIVGFANVLGHNTQSLPHAWRGDVLFVLAALIWAVYLLLVRRWKADPFAVVGIVQMSAVIYVAPYLALKGFAVFHTDWRQLILQALYLGVGVSIGAVTLINLAVRELGAKASMFTALVPPFGVGLAVFLLGEPATPLVMLGTAAIGAGLAWSLIAKVRGIAPSVASASTSPE</sequence>
<evidence type="ECO:0000313" key="9">
    <source>
        <dbReference type="Proteomes" id="UP000235347"/>
    </source>
</evidence>
<feature type="transmembrane region" description="Helical" evidence="6">
    <location>
        <begin position="144"/>
        <end position="165"/>
    </location>
</feature>
<comment type="subcellular location">
    <subcellularLocation>
        <location evidence="1">Membrane</location>
        <topology evidence="1">Multi-pass membrane protein</topology>
    </subcellularLocation>
</comment>
<feature type="transmembrane region" description="Helical" evidence="6">
    <location>
        <begin position="177"/>
        <end position="195"/>
    </location>
</feature>
<evidence type="ECO:0000313" key="8">
    <source>
        <dbReference type="EMBL" id="PMS18015.1"/>
    </source>
</evidence>
<keyword evidence="9" id="KW-1185">Reference proteome</keyword>
<dbReference type="PANTHER" id="PTHR32322">
    <property type="entry name" value="INNER MEMBRANE TRANSPORTER"/>
    <property type="match status" value="1"/>
</dbReference>
<gene>
    <name evidence="8" type="ORF">C0Z19_23700</name>
</gene>
<dbReference type="GO" id="GO:0016020">
    <property type="term" value="C:membrane"/>
    <property type="evidence" value="ECO:0007669"/>
    <property type="project" value="UniProtKB-SubCell"/>
</dbReference>
<feature type="transmembrane region" description="Helical" evidence="6">
    <location>
        <begin position="60"/>
        <end position="79"/>
    </location>
</feature>
<feature type="transmembrane region" description="Helical" evidence="6">
    <location>
        <begin position="202"/>
        <end position="221"/>
    </location>
</feature>
<feature type="domain" description="EamA" evidence="7">
    <location>
        <begin position="26"/>
        <end position="157"/>
    </location>
</feature>
<dbReference type="EMBL" id="PNYB01000027">
    <property type="protein sequence ID" value="PMS18015.1"/>
    <property type="molecule type" value="Genomic_DNA"/>
</dbReference>
<feature type="transmembrane region" description="Helical" evidence="6">
    <location>
        <begin position="22"/>
        <end position="40"/>
    </location>
</feature>
<organism evidence="8 9">
    <name type="scientific">Trinickia soli</name>
    <dbReference type="NCBI Taxonomy" id="380675"/>
    <lineage>
        <taxon>Bacteria</taxon>
        <taxon>Pseudomonadati</taxon>
        <taxon>Pseudomonadota</taxon>
        <taxon>Betaproteobacteria</taxon>
        <taxon>Burkholderiales</taxon>
        <taxon>Burkholderiaceae</taxon>
        <taxon>Trinickia</taxon>
    </lineage>
</organism>
<dbReference type="SUPFAM" id="SSF103481">
    <property type="entry name" value="Multidrug resistance efflux transporter EmrE"/>
    <property type="match status" value="1"/>
</dbReference>
<keyword evidence="4 6" id="KW-1133">Transmembrane helix</keyword>
<evidence type="ECO:0000256" key="6">
    <source>
        <dbReference type="SAM" id="Phobius"/>
    </source>
</evidence>
<keyword evidence="3 6" id="KW-0812">Transmembrane</keyword>
<evidence type="ECO:0000256" key="3">
    <source>
        <dbReference type="ARBA" id="ARBA00022692"/>
    </source>
</evidence>
<dbReference type="InterPro" id="IPR050638">
    <property type="entry name" value="AA-Vitamin_Transporters"/>
</dbReference>
<comment type="similarity">
    <text evidence="2">Belongs to the EamA transporter family.</text>
</comment>
<dbReference type="AlphaFoldDB" id="A0A2N7VLM1"/>
<feature type="domain" description="EamA" evidence="7">
    <location>
        <begin position="176"/>
        <end position="307"/>
    </location>
</feature>
<dbReference type="Proteomes" id="UP000235347">
    <property type="component" value="Unassembled WGS sequence"/>
</dbReference>
<name>A0A2N7VLM1_9BURK</name>
<proteinExistence type="inferred from homology"/>
<evidence type="ECO:0000259" key="7">
    <source>
        <dbReference type="Pfam" id="PF00892"/>
    </source>
</evidence>
<reference evidence="8 9" key="1">
    <citation type="submission" date="2018-01" db="EMBL/GenBank/DDBJ databases">
        <title>Whole genome analyses suggest that Burkholderia sensu lato contains two further novel genera in the rhizoxinica-symbiotica group Mycetohabitans gen. nov., and Trinickia gen. nov.: implications for the evolution of diazotrophy and nodulation in the Burkholderiaceae.</title>
        <authorList>
            <person name="Estrada-de los Santos P."/>
            <person name="Palmer M."/>
            <person name="Chavez-Ramirez B."/>
            <person name="Beukes C."/>
            <person name="Steenkamp E.T."/>
            <person name="Hirsch A.M."/>
            <person name="Manyaka P."/>
            <person name="Maluk M."/>
            <person name="Lafos M."/>
            <person name="Crook M."/>
            <person name="Gross E."/>
            <person name="Simon M.F."/>
            <person name="Bueno dos Reis Junior F."/>
            <person name="Poole P.S."/>
            <person name="Venter S.N."/>
            <person name="James E.K."/>
        </authorList>
    </citation>
    <scope>NUCLEOTIDE SEQUENCE [LARGE SCALE GENOMIC DNA]</scope>
    <source>
        <strain evidence="8 9">GP25-8</strain>
    </source>
</reference>
<feature type="transmembrane region" description="Helical" evidence="6">
    <location>
        <begin position="119"/>
        <end position="137"/>
    </location>
</feature>
<protein>
    <submittedName>
        <fullName evidence="8">EamA/RhaT family transporter</fullName>
    </submittedName>
</protein>
<feature type="transmembrane region" description="Helical" evidence="6">
    <location>
        <begin position="266"/>
        <end position="286"/>
    </location>
</feature>
<evidence type="ECO:0000256" key="1">
    <source>
        <dbReference type="ARBA" id="ARBA00004141"/>
    </source>
</evidence>
<evidence type="ECO:0000256" key="4">
    <source>
        <dbReference type="ARBA" id="ARBA00022989"/>
    </source>
</evidence>
<keyword evidence="5 6" id="KW-0472">Membrane</keyword>
<dbReference type="PANTHER" id="PTHR32322:SF2">
    <property type="entry name" value="EAMA DOMAIN-CONTAINING PROTEIN"/>
    <property type="match status" value="1"/>
</dbReference>
<accession>A0A2N7VLM1</accession>
<comment type="caution">
    <text evidence="8">The sequence shown here is derived from an EMBL/GenBank/DDBJ whole genome shotgun (WGS) entry which is preliminary data.</text>
</comment>
<dbReference type="Pfam" id="PF00892">
    <property type="entry name" value="EamA"/>
    <property type="match status" value="2"/>
</dbReference>
<evidence type="ECO:0000256" key="2">
    <source>
        <dbReference type="ARBA" id="ARBA00007362"/>
    </source>
</evidence>
<feature type="transmembrane region" description="Helical" evidence="6">
    <location>
        <begin position="292"/>
        <end position="309"/>
    </location>
</feature>
<evidence type="ECO:0000256" key="5">
    <source>
        <dbReference type="ARBA" id="ARBA00023136"/>
    </source>
</evidence>
<feature type="transmembrane region" description="Helical" evidence="6">
    <location>
        <begin position="241"/>
        <end position="259"/>
    </location>
</feature>
<dbReference type="InterPro" id="IPR037185">
    <property type="entry name" value="EmrE-like"/>
</dbReference>
<dbReference type="InterPro" id="IPR000620">
    <property type="entry name" value="EamA_dom"/>
</dbReference>